<evidence type="ECO:0000313" key="10">
    <source>
        <dbReference type="Proteomes" id="UP001259832"/>
    </source>
</evidence>
<organism evidence="9 10">
    <name type="scientific">Phytophthora citrophthora</name>
    <dbReference type="NCBI Taxonomy" id="4793"/>
    <lineage>
        <taxon>Eukaryota</taxon>
        <taxon>Sar</taxon>
        <taxon>Stramenopiles</taxon>
        <taxon>Oomycota</taxon>
        <taxon>Peronosporomycetes</taxon>
        <taxon>Peronosporales</taxon>
        <taxon>Peronosporaceae</taxon>
        <taxon>Phytophthora</taxon>
    </lineage>
</organism>
<evidence type="ECO:0000256" key="8">
    <source>
        <dbReference type="SAM" id="Phobius"/>
    </source>
</evidence>
<evidence type="ECO:0000256" key="4">
    <source>
        <dbReference type="ARBA" id="ARBA00022976"/>
    </source>
</evidence>
<feature type="region of interest" description="Disordered" evidence="7">
    <location>
        <begin position="131"/>
        <end position="171"/>
    </location>
</feature>
<keyword evidence="4" id="KW-0914">Notch signaling pathway</keyword>
<evidence type="ECO:0000256" key="1">
    <source>
        <dbReference type="ARBA" id="ARBA00004141"/>
    </source>
</evidence>
<dbReference type="AlphaFoldDB" id="A0AAD9GS47"/>
<feature type="transmembrane region" description="Helical" evidence="8">
    <location>
        <begin position="185"/>
        <end position="204"/>
    </location>
</feature>
<name>A0AAD9GS47_9STRA</name>
<protein>
    <submittedName>
        <fullName evidence="9">Gamma-secretase subunit PEN-2</fullName>
    </submittedName>
</protein>
<dbReference type="GO" id="GO:0070765">
    <property type="term" value="C:gamma-secretase complex"/>
    <property type="evidence" value="ECO:0007669"/>
    <property type="project" value="TreeGrafter"/>
</dbReference>
<evidence type="ECO:0000256" key="7">
    <source>
        <dbReference type="SAM" id="MobiDB-lite"/>
    </source>
</evidence>
<dbReference type="PANTHER" id="PTHR16318">
    <property type="entry name" value="GAMMA-SECRETASE SUBUNIT PEN-2"/>
    <property type="match status" value="1"/>
</dbReference>
<proteinExistence type="inferred from homology"/>
<evidence type="ECO:0000256" key="3">
    <source>
        <dbReference type="ARBA" id="ARBA00022692"/>
    </source>
</evidence>
<dbReference type="InterPro" id="IPR019379">
    <property type="entry name" value="Gamma_Secretase_Asp_P_PEN2"/>
</dbReference>
<accession>A0AAD9GS47</accession>
<keyword evidence="10" id="KW-1185">Reference proteome</keyword>
<evidence type="ECO:0000256" key="6">
    <source>
        <dbReference type="ARBA" id="ARBA00023136"/>
    </source>
</evidence>
<evidence type="ECO:0000313" key="9">
    <source>
        <dbReference type="EMBL" id="KAK1943243.1"/>
    </source>
</evidence>
<feature type="transmembrane region" description="Helical" evidence="8">
    <location>
        <begin position="224"/>
        <end position="246"/>
    </location>
</feature>
<evidence type="ECO:0000256" key="2">
    <source>
        <dbReference type="ARBA" id="ARBA00009607"/>
    </source>
</evidence>
<comment type="subcellular location">
    <subcellularLocation>
        <location evidence="1">Membrane</location>
        <topology evidence="1">Multi-pass membrane protein</topology>
    </subcellularLocation>
</comment>
<gene>
    <name evidence="9" type="ORF">P3T76_004639</name>
</gene>
<dbReference type="GO" id="GO:0007219">
    <property type="term" value="P:Notch signaling pathway"/>
    <property type="evidence" value="ECO:0007669"/>
    <property type="project" value="UniProtKB-KW"/>
</dbReference>
<dbReference type="Proteomes" id="UP001259832">
    <property type="component" value="Unassembled WGS sequence"/>
</dbReference>
<comment type="caution">
    <text evidence="9">The sequence shown here is derived from an EMBL/GenBank/DDBJ whole genome shotgun (WGS) entry which is preliminary data.</text>
</comment>
<keyword evidence="6 8" id="KW-0472">Membrane</keyword>
<keyword evidence="3 8" id="KW-0812">Transmembrane</keyword>
<dbReference type="Pfam" id="PF10251">
    <property type="entry name" value="PEN-2"/>
    <property type="match status" value="1"/>
</dbReference>
<sequence>MVRHRKPRQDTQRIEAAVLHKLEQVSPGRRADDLELHSKLELVVEAAQHRHQEVEEGIVLEEDILAAEDNLVVEGNPAEDNLEEGNLAAEEDNRLVEDNCRRTCSSKKLVVSRVDLRCGFNTKLKWAAKKSDTNNMARPEQNESVTDTPVLEEAPRPEPPAETNNRGNFTRNLNKEADESVARKMFFGGLAFLPWLHLVNVIFYRKQFMDPSIDASVTMWVRRSFMGFCFWTVLFLSWVLVFQLNWKEFGWQSIVMVVPDEDENAGW</sequence>
<evidence type="ECO:0000256" key="5">
    <source>
        <dbReference type="ARBA" id="ARBA00022989"/>
    </source>
</evidence>
<reference evidence="9" key="1">
    <citation type="submission" date="2023-08" db="EMBL/GenBank/DDBJ databases">
        <title>Reference Genome Resource for the Citrus Pathogen Phytophthora citrophthora.</title>
        <authorList>
            <person name="Moller H."/>
            <person name="Coetzee B."/>
            <person name="Rose L.J."/>
            <person name="Van Niekerk J.M."/>
        </authorList>
    </citation>
    <scope>NUCLEOTIDE SEQUENCE</scope>
    <source>
        <strain evidence="9">STE-U-9442</strain>
    </source>
</reference>
<comment type="similarity">
    <text evidence="2">Belongs to the PEN-2 family.</text>
</comment>
<keyword evidence="5 8" id="KW-1133">Transmembrane helix</keyword>
<dbReference type="EMBL" id="JASMQC010000007">
    <property type="protein sequence ID" value="KAK1943243.1"/>
    <property type="molecule type" value="Genomic_DNA"/>
</dbReference>
<dbReference type="PANTHER" id="PTHR16318:SF0">
    <property type="entry name" value="GAMMA-SECRETASE SUBUNIT PEN-2"/>
    <property type="match status" value="1"/>
</dbReference>